<proteinExistence type="predicted"/>
<evidence type="ECO:0000313" key="1">
    <source>
        <dbReference type="EMBL" id="KAK4006660.1"/>
    </source>
</evidence>
<sequence>MVCIRGHNWAHGVHHFLRCSPAIFNFLIGGMENRMDSPHQELSISAYSFPDYKYFNFMFDWEEGITHYPLNRTDLPKKWLTGLPFKNG</sequence>
<dbReference type="EMBL" id="JAOYFB010000002">
    <property type="protein sequence ID" value="KAK4006660.1"/>
    <property type="molecule type" value="Genomic_DNA"/>
</dbReference>
<accession>A0ABQ9Z184</accession>
<organism evidence="1 2">
    <name type="scientific">Daphnia magna</name>
    <dbReference type="NCBI Taxonomy" id="35525"/>
    <lineage>
        <taxon>Eukaryota</taxon>
        <taxon>Metazoa</taxon>
        <taxon>Ecdysozoa</taxon>
        <taxon>Arthropoda</taxon>
        <taxon>Crustacea</taxon>
        <taxon>Branchiopoda</taxon>
        <taxon>Diplostraca</taxon>
        <taxon>Cladocera</taxon>
        <taxon>Anomopoda</taxon>
        <taxon>Daphniidae</taxon>
        <taxon>Daphnia</taxon>
    </lineage>
</organism>
<dbReference type="Proteomes" id="UP001234178">
    <property type="component" value="Unassembled WGS sequence"/>
</dbReference>
<gene>
    <name evidence="1" type="ORF">OUZ56_011818</name>
</gene>
<reference evidence="1 2" key="1">
    <citation type="journal article" date="2023" name="Nucleic Acids Res.">
        <title>The hologenome of Daphnia magna reveals possible DNA methylation and microbiome-mediated evolution of the host genome.</title>
        <authorList>
            <person name="Chaturvedi A."/>
            <person name="Li X."/>
            <person name="Dhandapani V."/>
            <person name="Marshall H."/>
            <person name="Kissane S."/>
            <person name="Cuenca-Cambronero M."/>
            <person name="Asole G."/>
            <person name="Calvet F."/>
            <person name="Ruiz-Romero M."/>
            <person name="Marangio P."/>
            <person name="Guigo R."/>
            <person name="Rago D."/>
            <person name="Mirbahai L."/>
            <person name="Eastwood N."/>
            <person name="Colbourne J.K."/>
            <person name="Zhou J."/>
            <person name="Mallon E."/>
            <person name="Orsini L."/>
        </authorList>
    </citation>
    <scope>NUCLEOTIDE SEQUENCE [LARGE SCALE GENOMIC DNA]</scope>
    <source>
        <strain evidence="1">LRV0_1</strain>
    </source>
</reference>
<keyword evidence="2" id="KW-1185">Reference proteome</keyword>
<evidence type="ECO:0000313" key="2">
    <source>
        <dbReference type="Proteomes" id="UP001234178"/>
    </source>
</evidence>
<name>A0ABQ9Z184_9CRUS</name>
<comment type="caution">
    <text evidence="1">The sequence shown here is derived from an EMBL/GenBank/DDBJ whole genome shotgun (WGS) entry which is preliminary data.</text>
</comment>
<protein>
    <submittedName>
        <fullName evidence="1">Uncharacterized protein</fullName>
    </submittedName>
</protein>